<proteinExistence type="predicted"/>
<protein>
    <submittedName>
        <fullName evidence="2">Uncharacterized protein</fullName>
    </submittedName>
</protein>
<evidence type="ECO:0000313" key="3">
    <source>
        <dbReference type="Proteomes" id="UP001329825"/>
    </source>
</evidence>
<evidence type="ECO:0000256" key="1">
    <source>
        <dbReference type="SAM" id="MobiDB-lite"/>
    </source>
</evidence>
<feature type="compositionally biased region" description="Basic and acidic residues" evidence="1">
    <location>
        <begin position="146"/>
        <end position="155"/>
    </location>
</feature>
<dbReference type="Proteomes" id="UP001329825">
    <property type="component" value="Chromosome 4"/>
</dbReference>
<feature type="compositionally biased region" description="Low complexity" evidence="1">
    <location>
        <begin position="98"/>
        <end position="110"/>
    </location>
</feature>
<evidence type="ECO:0000313" key="2">
    <source>
        <dbReference type="EMBL" id="WRT66356.1"/>
    </source>
</evidence>
<sequence length="455" mass="52106">MIPLDAPGPYNPFNSSPSTPYVPRDLDYYQHAFEELEEDDTHLVTDSNEERAISSLPTIIHQDPLPDQAERPIIRLPLRDRITFKTIPTEPRLDRWRSTPSLSFGSSTSSEQITHGPSRGWNRANSRIAPPEHLELGTDPKSTYRARNDDGNGHEEQKEIFELRMEVQVLKFKIRSMNEHADHLISSRSPSFVSQALARLCGVFSPSRLFHTAIHNLAFAVGSPNPNPWYTDSALLDESFSRSLRIVLAEYDAIETLSLAIQPNPKDAASITKYTPPDVLWVLVQTADEKLLDSLARTIQVNLDSCKSTQRGVILSLLYNKVEETRSTISEGWKSWSESVGLLFAQNRWVLHDNCGDITRVTWKEITWAMSSLTRKRKRDRENEDEEEIQHRNWGHKRKRWDQGLFALAHLNNRGHGRGGRRGQARKYGRVRLNSSDRGRRLGDSIFRGGLRWDR</sequence>
<accession>A0ABZ1CX70</accession>
<name>A0ABZ1CX70_9TREE</name>
<reference evidence="2 3" key="1">
    <citation type="submission" date="2024-01" db="EMBL/GenBank/DDBJ databases">
        <title>Comparative genomics of Cryptococcus and Kwoniella reveals pathogenesis evolution and contrasting modes of karyotype evolution via chromosome fusion or intercentromeric recombination.</title>
        <authorList>
            <person name="Coelho M.A."/>
            <person name="David-Palma M."/>
            <person name="Shea T."/>
            <person name="Bowers K."/>
            <person name="McGinley-Smith S."/>
            <person name="Mohammad A.W."/>
            <person name="Gnirke A."/>
            <person name="Yurkov A.M."/>
            <person name="Nowrousian M."/>
            <person name="Sun S."/>
            <person name="Cuomo C.A."/>
            <person name="Heitman J."/>
        </authorList>
    </citation>
    <scope>NUCLEOTIDE SEQUENCE [LARGE SCALE GENOMIC DNA]</scope>
    <source>
        <strain evidence="2">CBS 11374</strain>
    </source>
</reference>
<feature type="region of interest" description="Disordered" evidence="1">
    <location>
        <begin position="95"/>
        <end position="155"/>
    </location>
</feature>
<dbReference type="GeneID" id="87955442"/>
<dbReference type="EMBL" id="CP141884">
    <property type="protein sequence ID" value="WRT66356.1"/>
    <property type="molecule type" value="Genomic_DNA"/>
</dbReference>
<keyword evidence="3" id="KW-1185">Reference proteome</keyword>
<feature type="region of interest" description="Disordered" evidence="1">
    <location>
        <begin position="1"/>
        <end position="21"/>
    </location>
</feature>
<organism evidence="2 3">
    <name type="scientific">Kwoniella shivajii</name>
    <dbReference type="NCBI Taxonomy" id="564305"/>
    <lineage>
        <taxon>Eukaryota</taxon>
        <taxon>Fungi</taxon>
        <taxon>Dikarya</taxon>
        <taxon>Basidiomycota</taxon>
        <taxon>Agaricomycotina</taxon>
        <taxon>Tremellomycetes</taxon>
        <taxon>Tremellales</taxon>
        <taxon>Cryptococcaceae</taxon>
        <taxon>Kwoniella</taxon>
    </lineage>
</organism>
<gene>
    <name evidence="2" type="ORF">IL334_003311</name>
</gene>
<dbReference type="RefSeq" id="XP_062791096.1">
    <property type="nucleotide sequence ID" value="XM_062935045.1"/>
</dbReference>